<evidence type="ECO:0000313" key="4">
    <source>
        <dbReference type="Proteomes" id="UP000590740"/>
    </source>
</evidence>
<protein>
    <recommendedName>
        <fullName evidence="5">Neutral/alkaline non-lysosomal ceramidase N-terminal domain-containing protein</fullName>
    </recommendedName>
</protein>
<reference evidence="3 4" key="1">
    <citation type="submission" date="2020-08" db="EMBL/GenBank/DDBJ databases">
        <title>Genomic Encyclopedia of Type Strains, Phase IV (KMG-IV): sequencing the most valuable type-strain genomes for metagenomic binning, comparative biology and taxonomic classification.</title>
        <authorList>
            <person name="Goeker M."/>
        </authorList>
    </citation>
    <scope>NUCLEOTIDE SEQUENCE [LARGE SCALE GENOMIC DNA]</scope>
    <source>
        <strain evidence="3 4">DSM 12252</strain>
    </source>
</reference>
<evidence type="ECO:0000313" key="3">
    <source>
        <dbReference type="EMBL" id="MBB5035111.1"/>
    </source>
</evidence>
<organism evidence="3 4">
    <name type="scientific">Prosthecobacter vanneervenii</name>
    <dbReference type="NCBI Taxonomy" id="48466"/>
    <lineage>
        <taxon>Bacteria</taxon>
        <taxon>Pseudomonadati</taxon>
        <taxon>Verrucomicrobiota</taxon>
        <taxon>Verrucomicrobiia</taxon>
        <taxon>Verrucomicrobiales</taxon>
        <taxon>Verrucomicrobiaceae</taxon>
        <taxon>Prosthecobacter</taxon>
    </lineage>
</organism>
<evidence type="ECO:0000256" key="1">
    <source>
        <dbReference type="SAM" id="MobiDB-lite"/>
    </source>
</evidence>
<dbReference type="EMBL" id="JACHIG010000013">
    <property type="protein sequence ID" value="MBB5035111.1"/>
    <property type="molecule type" value="Genomic_DNA"/>
</dbReference>
<dbReference type="Proteomes" id="UP000590740">
    <property type="component" value="Unassembled WGS sequence"/>
</dbReference>
<gene>
    <name evidence="3" type="ORF">HNQ65_004719</name>
</gene>
<feature type="signal peptide" evidence="2">
    <location>
        <begin position="1"/>
        <end position="20"/>
    </location>
</feature>
<feature type="chain" id="PRO_5031204869" description="Neutral/alkaline non-lysosomal ceramidase N-terminal domain-containing protein" evidence="2">
    <location>
        <begin position="21"/>
        <end position="457"/>
    </location>
</feature>
<proteinExistence type="predicted"/>
<evidence type="ECO:0008006" key="5">
    <source>
        <dbReference type="Google" id="ProtNLM"/>
    </source>
</evidence>
<dbReference type="RefSeq" id="WP_184343566.1">
    <property type="nucleotide sequence ID" value="NZ_JACHIG010000013.1"/>
</dbReference>
<name>A0A7W7YF85_9BACT</name>
<keyword evidence="2" id="KW-0732">Signal</keyword>
<sequence length="457" mass="49464">MHLRPVLLLGVCFISFSAQAQEVMDGRFAVTSNLKAGVAKVDITPPDAAAVKIVGHVRQVSGVRDPLRAGVLVLDDGETKAAIVTLDTIGAWDDMVKDARVRIEAEAGIPSANILVSASHNHSGPGYIENMRWAADLINKLGAAAKGAVASMRTVSVGYAEDRISFGINRRKTYDGRAVVSLNPDGPNDQRVKVLRFDDGSTLTPLAVIMHAVCHPCFFTWGDKGSQPYPKGYPKMSADFPGEAQTFVEMSYAQKTSTLFMQGCAGDIRPNLPGYPYRCADEADIQWAGRDLGGAVARAAAFGVTREQLRKRETFYPIRVASEVVELPGKEQPIRAELMAMKIGPFLLLTMPGEPMVEYGFKLEQAIANRATPIIVGYANGNIGYIATAEAHKVGGYEPNLSKLKPEAEPIILKKLGALADRVVGDVFESFSKHPKDMQKREAEEKARLQSVPASKP</sequence>
<keyword evidence="4" id="KW-1185">Reference proteome</keyword>
<accession>A0A7W7YF85</accession>
<dbReference type="AlphaFoldDB" id="A0A7W7YF85"/>
<feature type="compositionally biased region" description="Basic and acidic residues" evidence="1">
    <location>
        <begin position="433"/>
        <end position="448"/>
    </location>
</feature>
<comment type="caution">
    <text evidence="3">The sequence shown here is derived from an EMBL/GenBank/DDBJ whole genome shotgun (WGS) entry which is preliminary data.</text>
</comment>
<feature type="region of interest" description="Disordered" evidence="1">
    <location>
        <begin position="433"/>
        <end position="457"/>
    </location>
</feature>
<evidence type="ECO:0000256" key="2">
    <source>
        <dbReference type="SAM" id="SignalP"/>
    </source>
</evidence>